<evidence type="ECO:0000313" key="5">
    <source>
        <dbReference type="Proteomes" id="UP000286598"/>
    </source>
</evidence>
<dbReference type="InterPro" id="IPR029044">
    <property type="entry name" value="Nucleotide-diphossugar_trans"/>
</dbReference>
<dbReference type="Proteomes" id="UP000286598">
    <property type="component" value="Unassembled WGS sequence"/>
</dbReference>
<evidence type="ECO:0000256" key="1">
    <source>
        <dbReference type="ARBA" id="ARBA00022679"/>
    </source>
</evidence>
<dbReference type="EMBL" id="QRNO01000034">
    <property type="protein sequence ID" value="RHK50163.1"/>
    <property type="molecule type" value="Genomic_DNA"/>
</dbReference>
<evidence type="ECO:0000259" key="3">
    <source>
        <dbReference type="Pfam" id="PF00483"/>
    </source>
</evidence>
<accession>A0A415GLF8</accession>
<dbReference type="SUPFAM" id="SSF53448">
    <property type="entry name" value="Nucleotide-diphospho-sugar transferases"/>
    <property type="match status" value="1"/>
</dbReference>
<dbReference type="PANTHER" id="PTHR43584">
    <property type="entry name" value="NUCLEOTIDYL TRANSFERASE"/>
    <property type="match status" value="1"/>
</dbReference>
<dbReference type="GO" id="GO:0016779">
    <property type="term" value="F:nucleotidyltransferase activity"/>
    <property type="evidence" value="ECO:0007669"/>
    <property type="project" value="UniProtKB-KW"/>
</dbReference>
<protein>
    <submittedName>
        <fullName evidence="4">Nucleotidyltransferase family protein</fullName>
    </submittedName>
</protein>
<dbReference type="InterPro" id="IPR050065">
    <property type="entry name" value="GlmU-like"/>
</dbReference>
<name>A0A415GLF8_9BACT</name>
<keyword evidence="5" id="KW-1185">Reference proteome</keyword>
<keyword evidence="2" id="KW-0548">Nucleotidyltransferase</keyword>
<evidence type="ECO:0000256" key="2">
    <source>
        <dbReference type="ARBA" id="ARBA00022695"/>
    </source>
</evidence>
<feature type="domain" description="Nucleotidyl transferase" evidence="3">
    <location>
        <begin position="4"/>
        <end position="124"/>
    </location>
</feature>
<proteinExistence type="predicted"/>
<dbReference type="Gene3D" id="3.90.550.10">
    <property type="entry name" value="Spore Coat Polysaccharide Biosynthesis Protein SpsA, Chain A"/>
    <property type="match status" value="1"/>
</dbReference>
<dbReference type="OrthoDB" id="9813880at2"/>
<sequence>MMQAMIFAAGLGTRLKPLTDTMPKALVSVGGEPLLRRVIHNLSVAGVDRIVVNVHHFAQQIIDYLKENDNFGLDIRISDESAGLLETGGGIKHAAPLFAPDAPILIHNVDILSNVDLRRFYQRAGGLLKTDGLANVTVDAPDALVGAAADVPDALLLVSQRKTQRYLLFDDTMRLVGWTNIATGEVKSPYPDLDPKACRMYAFAGIHALSPRMIPLMNQFPDRFSIIDFYLQTCATHRIEGFAKDDLQLMDIGKLDTLAQAEEFLVKVKSPSQPSPSGRA</sequence>
<evidence type="ECO:0000313" key="4">
    <source>
        <dbReference type="EMBL" id="RHK50163.1"/>
    </source>
</evidence>
<dbReference type="Pfam" id="PF00483">
    <property type="entry name" value="NTP_transferase"/>
    <property type="match status" value="1"/>
</dbReference>
<comment type="caution">
    <text evidence="4">The sequence shown here is derived from an EMBL/GenBank/DDBJ whole genome shotgun (WGS) entry which is preliminary data.</text>
</comment>
<dbReference type="PANTHER" id="PTHR43584:SF8">
    <property type="entry name" value="N-ACETYLMURAMATE ALPHA-1-PHOSPHATE URIDYLYLTRANSFERASE"/>
    <property type="match status" value="1"/>
</dbReference>
<dbReference type="InterPro" id="IPR005835">
    <property type="entry name" value="NTP_transferase_dom"/>
</dbReference>
<reference evidence="4 5" key="1">
    <citation type="submission" date="2018-08" db="EMBL/GenBank/DDBJ databases">
        <title>A genome reference for cultivated species of the human gut microbiota.</title>
        <authorList>
            <person name="Zou Y."/>
            <person name="Xue W."/>
            <person name="Luo G."/>
        </authorList>
    </citation>
    <scope>NUCLEOTIDE SEQUENCE [LARGE SCALE GENOMIC DNA]</scope>
    <source>
        <strain evidence="4 5">AF42-9</strain>
    </source>
</reference>
<organism evidence="4 5">
    <name type="scientific">Leyella stercorea</name>
    <dbReference type="NCBI Taxonomy" id="363265"/>
    <lineage>
        <taxon>Bacteria</taxon>
        <taxon>Pseudomonadati</taxon>
        <taxon>Bacteroidota</taxon>
        <taxon>Bacteroidia</taxon>
        <taxon>Bacteroidales</taxon>
        <taxon>Prevotellaceae</taxon>
        <taxon>Leyella</taxon>
    </lineage>
</organism>
<dbReference type="AlphaFoldDB" id="A0A415GLF8"/>
<gene>
    <name evidence="4" type="ORF">DW060_07815</name>
</gene>
<keyword evidence="1 4" id="KW-0808">Transferase</keyword>